<dbReference type="PRINTS" id="PR00455">
    <property type="entry name" value="HTHTETR"/>
</dbReference>
<evidence type="ECO:0000259" key="6">
    <source>
        <dbReference type="PROSITE" id="PS50977"/>
    </source>
</evidence>
<evidence type="ECO:0000313" key="7">
    <source>
        <dbReference type="EMBL" id="PTL59253.1"/>
    </source>
</evidence>
<dbReference type="PROSITE" id="PS50977">
    <property type="entry name" value="HTH_TETR_2"/>
    <property type="match status" value="1"/>
</dbReference>
<dbReference type="Gene3D" id="1.10.357.10">
    <property type="entry name" value="Tetracycline Repressor, domain 2"/>
    <property type="match status" value="1"/>
</dbReference>
<keyword evidence="2 4" id="KW-0238">DNA-binding</keyword>
<reference evidence="7 8" key="1">
    <citation type="submission" date="2018-03" db="EMBL/GenBank/DDBJ databases">
        <title>Aquarubrobacter algicola gen. nov., sp. nov., a novel actinobacterium isolated from shallow eutrophic lake during the end of cyanobacterial harmful algal blooms.</title>
        <authorList>
            <person name="Chun S.J."/>
        </authorList>
    </citation>
    <scope>NUCLEOTIDE SEQUENCE [LARGE SCALE GENOMIC DNA]</scope>
    <source>
        <strain evidence="7 8">Seoho-28</strain>
    </source>
</reference>
<evidence type="ECO:0000256" key="2">
    <source>
        <dbReference type="ARBA" id="ARBA00023125"/>
    </source>
</evidence>
<proteinExistence type="predicted"/>
<protein>
    <submittedName>
        <fullName evidence="7">TetR family transcriptional regulator</fullName>
    </submittedName>
</protein>
<dbReference type="EMBL" id="PYYB01000001">
    <property type="protein sequence ID" value="PTL59253.1"/>
    <property type="molecule type" value="Genomic_DNA"/>
</dbReference>
<keyword evidence="1" id="KW-0805">Transcription regulation</keyword>
<organism evidence="7 8">
    <name type="scientific">Paraconexibacter algicola</name>
    <dbReference type="NCBI Taxonomy" id="2133960"/>
    <lineage>
        <taxon>Bacteria</taxon>
        <taxon>Bacillati</taxon>
        <taxon>Actinomycetota</taxon>
        <taxon>Thermoleophilia</taxon>
        <taxon>Solirubrobacterales</taxon>
        <taxon>Paraconexibacteraceae</taxon>
        <taxon>Paraconexibacter</taxon>
    </lineage>
</organism>
<feature type="domain" description="HTH tetR-type" evidence="6">
    <location>
        <begin position="78"/>
        <end position="138"/>
    </location>
</feature>
<name>A0A2T4UJ38_9ACTN</name>
<keyword evidence="8" id="KW-1185">Reference proteome</keyword>
<evidence type="ECO:0000256" key="3">
    <source>
        <dbReference type="ARBA" id="ARBA00023163"/>
    </source>
</evidence>
<evidence type="ECO:0000313" key="8">
    <source>
        <dbReference type="Proteomes" id="UP000240739"/>
    </source>
</evidence>
<dbReference type="Proteomes" id="UP000240739">
    <property type="component" value="Unassembled WGS sequence"/>
</dbReference>
<evidence type="ECO:0000256" key="4">
    <source>
        <dbReference type="PROSITE-ProRule" id="PRU00335"/>
    </source>
</evidence>
<dbReference type="GO" id="GO:0003677">
    <property type="term" value="F:DNA binding"/>
    <property type="evidence" value="ECO:0007669"/>
    <property type="project" value="UniProtKB-UniRule"/>
</dbReference>
<dbReference type="SUPFAM" id="SSF46689">
    <property type="entry name" value="Homeodomain-like"/>
    <property type="match status" value="1"/>
</dbReference>
<sequence length="266" mass="29164">MALRAAAVHDERSRGPRDDAAAAPPHGRPDPLRGLEALPPGPPGDRADVRRGERRAGAHVARARDACDDRRVSARRPSKDPQDWIDAALAAVEEGGLAAVAVEPLARRLGVTKGSFYHHFADRPALLRAMLAAWEDRFVRAQQVEFDAIPDPRERLHRLLHLAYVDLRPTVIVRLLAAVDDPDVAQALARAAEVRIGMLERTFRQLGLPPARARHRAAATYGAYLGLAQLRTQVPDLFDSPRALRAHVRDLEAALLHDLPDPAAAR</sequence>
<keyword evidence="3" id="KW-0804">Transcription</keyword>
<dbReference type="InterPro" id="IPR001647">
    <property type="entry name" value="HTH_TetR"/>
</dbReference>
<dbReference type="PANTHER" id="PTHR47506">
    <property type="entry name" value="TRANSCRIPTIONAL REGULATORY PROTEIN"/>
    <property type="match status" value="1"/>
</dbReference>
<evidence type="ECO:0000256" key="1">
    <source>
        <dbReference type="ARBA" id="ARBA00023015"/>
    </source>
</evidence>
<feature type="DNA-binding region" description="H-T-H motif" evidence="4">
    <location>
        <begin position="101"/>
        <end position="120"/>
    </location>
</feature>
<feature type="region of interest" description="Disordered" evidence="5">
    <location>
        <begin position="1"/>
        <end position="79"/>
    </location>
</feature>
<evidence type="ECO:0000256" key="5">
    <source>
        <dbReference type="SAM" id="MobiDB-lite"/>
    </source>
</evidence>
<dbReference type="AlphaFoldDB" id="A0A2T4UJ38"/>
<gene>
    <name evidence="7" type="ORF">C7Y72_06100</name>
</gene>
<dbReference type="InterPro" id="IPR009057">
    <property type="entry name" value="Homeodomain-like_sf"/>
</dbReference>
<dbReference type="PANTHER" id="PTHR47506:SF1">
    <property type="entry name" value="HTH-TYPE TRANSCRIPTIONAL REGULATOR YJDC"/>
    <property type="match status" value="1"/>
</dbReference>
<feature type="compositionally biased region" description="Basic and acidic residues" evidence="5">
    <location>
        <begin position="45"/>
        <end position="79"/>
    </location>
</feature>
<accession>A0A2T4UJ38</accession>
<dbReference type="Pfam" id="PF00440">
    <property type="entry name" value="TetR_N"/>
    <property type="match status" value="1"/>
</dbReference>
<feature type="compositionally biased region" description="Basic and acidic residues" evidence="5">
    <location>
        <begin position="7"/>
        <end position="20"/>
    </location>
</feature>
<comment type="caution">
    <text evidence="7">The sequence shown here is derived from an EMBL/GenBank/DDBJ whole genome shotgun (WGS) entry which is preliminary data.</text>
</comment>